<dbReference type="InterPro" id="IPR037225">
    <property type="entry name" value="Nuo51_FMN-bd_sf"/>
</dbReference>
<feature type="region of interest" description="Disordered" evidence="9">
    <location>
        <begin position="597"/>
        <end position="651"/>
    </location>
</feature>
<keyword evidence="8" id="KW-0472">Membrane</keyword>
<dbReference type="RefSeq" id="WP_149426506.1">
    <property type="nucleotide sequence ID" value="NZ_CP022579.1"/>
</dbReference>
<evidence type="ECO:0000256" key="5">
    <source>
        <dbReference type="ARBA" id="ARBA00022982"/>
    </source>
</evidence>
<dbReference type="AlphaFoldDB" id="A0A5C1E9W1"/>
<dbReference type="PROSITE" id="PS00198">
    <property type="entry name" value="4FE4S_FER_1"/>
    <property type="match status" value="1"/>
</dbReference>
<evidence type="ECO:0000256" key="2">
    <source>
        <dbReference type="ARBA" id="ARBA00022485"/>
    </source>
</evidence>
<dbReference type="Pfam" id="PF10531">
    <property type="entry name" value="SLBB"/>
    <property type="match status" value="1"/>
</dbReference>
<dbReference type="Gene3D" id="3.40.50.11540">
    <property type="entry name" value="NADH-ubiquinone oxidoreductase 51kDa subunit"/>
    <property type="match status" value="1"/>
</dbReference>
<comment type="subunit">
    <text evidence="8">The complex is composed of six subunits: RnfA, RnfB, RnfC, RnfD, RnfE and RnfG.</text>
</comment>
<dbReference type="Pfam" id="PF13375">
    <property type="entry name" value="RnfC_N"/>
    <property type="match status" value="1"/>
</dbReference>
<evidence type="ECO:0000256" key="7">
    <source>
        <dbReference type="ARBA" id="ARBA00023014"/>
    </source>
</evidence>
<keyword evidence="12" id="KW-1185">Reference proteome</keyword>
<reference evidence="11 12" key="1">
    <citation type="submission" date="2017-07" db="EMBL/GenBank/DDBJ databases">
        <title>Complete genome sequence of Oryzomicrobium terrae TPP412.</title>
        <authorList>
            <person name="Chiu L.-W."/>
            <person name="Lo K.-J."/>
            <person name="Tsai Y.-M."/>
            <person name="Lin S.-S."/>
            <person name="Kuo C.-H."/>
            <person name="Liu C.-T."/>
        </authorList>
    </citation>
    <scope>NUCLEOTIDE SEQUENCE [LARGE SCALE GENOMIC DNA]</scope>
    <source>
        <strain evidence="11 12">TPP412</strain>
    </source>
</reference>
<comment type="similarity">
    <text evidence="8">Belongs to the 4Fe4S bacterial-type ferredoxin family. RnfC subfamily.</text>
</comment>
<dbReference type="EC" id="7.-.-.-" evidence="8"/>
<feature type="binding site" evidence="8">
    <location>
        <position position="416"/>
    </location>
    <ligand>
        <name>[4Fe-4S] cluster</name>
        <dbReference type="ChEBI" id="CHEBI:49883"/>
        <label>1</label>
    </ligand>
</feature>
<evidence type="ECO:0000256" key="8">
    <source>
        <dbReference type="HAMAP-Rule" id="MF_00461"/>
    </source>
</evidence>
<feature type="binding site" evidence="8">
    <location>
        <position position="370"/>
    </location>
    <ligand>
        <name>[4Fe-4S] cluster</name>
        <dbReference type="ChEBI" id="CHEBI:49883"/>
        <label>1</label>
    </ligand>
</feature>
<comment type="function">
    <text evidence="8">Part of a membrane-bound complex that couples electron transfer with translocation of ions across the membrane.</text>
</comment>
<dbReference type="PROSITE" id="PS51379">
    <property type="entry name" value="4FE4S_FER_2"/>
    <property type="match status" value="2"/>
</dbReference>
<feature type="binding site" evidence="8">
    <location>
        <position position="412"/>
    </location>
    <ligand>
        <name>[4Fe-4S] cluster</name>
        <dbReference type="ChEBI" id="CHEBI:49883"/>
        <label>2</label>
    </ligand>
</feature>
<keyword evidence="4 8" id="KW-0677">Repeat</keyword>
<evidence type="ECO:0000256" key="9">
    <source>
        <dbReference type="SAM" id="MobiDB-lite"/>
    </source>
</evidence>
<dbReference type="NCBIfam" id="TIGR01945">
    <property type="entry name" value="rnfC"/>
    <property type="match status" value="1"/>
</dbReference>
<evidence type="ECO:0000313" key="12">
    <source>
        <dbReference type="Proteomes" id="UP000323671"/>
    </source>
</evidence>
<feature type="domain" description="4Fe-4S ferredoxin-type" evidence="10">
    <location>
        <begin position="397"/>
        <end position="426"/>
    </location>
</feature>
<dbReference type="InterPro" id="IPR019554">
    <property type="entry name" value="Soluble_ligand-bd"/>
</dbReference>
<keyword evidence="8" id="KW-0997">Cell inner membrane</keyword>
<dbReference type="PANTHER" id="PTHR43034">
    <property type="entry name" value="ION-TRANSLOCATING OXIDOREDUCTASE COMPLEX SUBUNIT C"/>
    <property type="match status" value="1"/>
</dbReference>
<dbReference type="InterPro" id="IPR017900">
    <property type="entry name" value="4Fe4S_Fe_S_CS"/>
</dbReference>
<dbReference type="SUPFAM" id="SSF46548">
    <property type="entry name" value="alpha-helical ferredoxin"/>
    <property type="match status" value="1"/>
</dbReference>
<evidence type="ECO:0000256" key="3">
    <source>
        <dbReference type="ARBA" id="ARBA00022723"/>
    </source>
</evidence>
<dbReference type="Gene3D" id="3.30.70.20">
    <property type="match status" value="1"/>
</dbReference>
<dbReference type="InterPro" id="IPR010208">
    <property type="entry name" value="Ion_transpt_RnfC/RsxC"/>
</dbReference>
<keyword evidence="5 8" id="KW-0249">Electron transport</keyword>
<keyword evidence="8" id="KW-1278">Translocase</keyword>
<dbReference type="NCBIfam" id="NF003454">
    <property type="entry name" value="PRK05035.1"/>
    <property type="match status" value="1"/>
</dbReference>
<dbReference type="Pfam" id="PF12838">
    <property type="entry name" value="Fer4_7"/>
    <property type="match status" value="1"/>
</dbReference>
<feature type="domain" description="4Fe-4S ferredoxin-type" evidence="10">
    <location>
        <begin position="358"/>
        <end position="387"/>
    </location>
</feature>
<dbReference type="SUPFAM" id="SSF142019">
    <property type="entry name" value="Nqo1 FMN-binding domain-like"/>
    <property type="match status" value="1"/>
</dbReference>
<dbReference type="GO" id="GO:0005886">
    <property type="term" value="C:plasma membrane"/>
    <property type="evidence" value="ECO:0007669"/>
    <property type="project" value="UniProtKB-SubCell"/>
</dbReference>
<dbReference type="Pfam" id="PF01512">
    <property type="entry name" value="Complex1_51K"/>
    <property type="match status" value="1"/>
</dbReference>
<dbReference type="InterPro" id="IPR011538">
    <property type="entry name" value="Nuo51_FMN-bd"/>
</dbReference>
<evidence type="ECO:0000256" key="6">
    <source>
        <dbReference type="ARBA" id="ARBA00023004"/>
    </source>
</evidence>
<dbReference type="GO" id="GO:0009055">
    <property type="term" value="F:electron transfer activity"/>
    <property type="evidence" value="ECO:0007669"/>
    <property type="project" value="InterPro"/>
</dbReference>
<organism evidence="11 12">
    <name type="scientific">Oryzomicrobium terrae</name>
    <dbReference type="NCBI Taxonomy" id="1735038"/>
    <lineage>
        <taxon>Bacteria</taxon>
        <taxon>Pseudomonadati</taxon>
        <taxon>Pseudomonadota</taxon>
        <taxon>Betaproteobacteria</taxon>
        <taxon>Rhodocyclales</taxon>
        <taxon>Rhodocyclaceae</taxon>
        <taxon>Oryzomicrobium</taxon>
    </lineage>
</organism>
<evidence type="ECO:0000259" key="10">
    <source>
        <dbReference type="PROSITE" id="PS51379"/>
    </source>
</evidence>
<keyword evidence="8" id="KW-1003">Cell membrane</keyword>
<dbReference type="GO" id="GO:0051539">
    <property type="term" value="F:4 iron, 4 sulfur cluster binding"/>
    <property type="evidence" value="ECO:0007669"/>
    <property type="project" value="UniProtKB-KW"/>
</dbReference>
<dbReference type="KEGG" id="otr:OTERR_19430"/>
<keyword evidence="7 8" id="KW-0411">Iron-sulfur</keyword>
<dbReference type="GO" id="GO:0046872">
    <property type="term" value="F:metal ion binding"/>
    <property type="evidence" value="ECO:0007669"/>
    <property type="project" value="UniProtKB-KW"/>
</dbReference>
<sequence length="651" mass="67673">MGIFSFKGGVKPASHKAESTVLPIAEAPLVARYVVPLHQSIGGTPRPCVAVGDAVLRGQRIGEADGWISAAVHAPTSGTVVAIEDAPMPHPSGLPAPAVVIEADGRDACIEHRPVDPAALGPDGVRAYLQQSGVVGLGGAVFPSHAKLSVGKAGALDELVINGAECEPYITCDDLLMRERAEGIVAGITLFRDLLKPKRVLIGIEDNKPEAIAAMRAAVAKAGEDFAVVAVPTRYPTGGAKELIRVLTGKEVPAAQRSTDQGVQCFNVATAYTAWRAVAFGEPVTSRLVTVTGNVATARNWEVRIGTPIAEVMALAAPKADTDGVVMGGPMMGVMLPDTAAPVIKATNCLIAHSPALFPPKPAEMPCIRCGECARACPHQLQPFELYWWSRAKNFGKAQEYELFDCIECGCCNFVCPSRIPLVSYFRFAKSEIWAREKEKNAAEAAKARFEFKQLRDEREKAEKAEKLAKAAARQAEKAAAEKAAGTTTASGPATPPASGVAAPAPAASDPDAAKKAAIAAALERARAQRANVAPRNTDDLSPARQAEIAAIDARREAIQTTPPPVAGGNGGDAPVDAEAAKKAAIAAAMARARAQRAAVQPRNTDNLTPAQQAAVAAIDQRRESAGLAGPTVAAEVSPPAAPGAEPPTSS</sequence>
<keyword evidence="1 8" id="KW-0813">Transport</keyword>
<keyword evidence="2 8" id="KW-0004">4Fe-4S</keyword>
<keyword evidence="6 8" id="KW-0408">Iron</keyword>
<dbReference type="InterPro" id="IPR017896">
    <property type="entry name" value="4Fe4S_Fe-S-bd"/>
</dbReference>
<dbReference type="InterPro" id="IPR026902">
    <property type="entry name" value="RnfC_N"/>
</dbReference>
<proteinExistence type="inferred from homology"/>
<feature type="binding site" evidence="8">
    <location>
        <position position="406"/>
    </location>
    <ligand>
        <name>[4Fe-4S] cluster</name>
        <dbReference type="ChEBI" id="CHEBI:49883"/>
        <label>2</label>
    </ligand>
</feature>
<feature type="binding site" evidence="8">
    <location>
        <position position="377"/>
    </location>
    <ligand>
        <name>[4Fe-4S] cluster</name>
        <dbReference type="ChEBI" id="CHEBI:49883"/>
        <label>2</label>
    </ligand>
</feature>
<evidence type="ECO:0000256" key="4">
    <source>
        <dbReference type="ARBA" id="ARBA00022737"/>
    </source>
</evidence>
<feature type="binding site" evidence="8">
    <location>
        <position position="373"/>
    </location>
    <ligand>
        <name>[4Fe-4S] cluster</name>
        <dbReference type="ChEBI" id="CHEBI:49883"/>
        <label>1</label>
    </ligand>
</feature>
<accession>A0A5C1E9W1</accession>
<comment type="subcellular location">
    <subcellularLocation>
        <location evidence="8">Cell inner membrane</location>
        <topology evidence="8">Peripheral membrane protein</topology>
    </subcellularLocation>
</comment>
<feature type="binding site" evidence="8">
    <location>
        <position position="409"/>
    </location>
    <ligand>
        <name>[4Fe-4S] cluster</name>
        <dbReference type="ChEBI" id="CHEBI:49883"/>
        <label>2</label>
    </ligand>
</feature>
<keyword evidence="3 8" id="KW-0479">Metal-binding</keyword>
<evidence type="ECO:0000313" key="11">
    <source>
        <dbReference type="EMBL" id="QEL65419.1"/>
    </source>
</evidence>
<dbReference type="HAMAP" id="MF_00461">
    <property type="entry name" value="RsxC_RnfC"/>
    <property type="match status" value="1"/>
</dbReference>
<dbReference type="PANTHER" id="PTHR43034:SF2">
    <property type="entry name" value="ION-TRANSLOCATING OXIDOREDUCTASE COMPLEX SUBUNIT C"/>
    <property type="match status" value="1"/>
</dbReference>
<feature type="region of interest" description="Disordered" evidence="9">
    <location>
        <begin position="469"/>
        <end position="509"/>
    </location>
</feature>
<feature type="compositionally biased region" description="Low complexity" evidence="9">
    <location>
        <begin position="482"/>
        <end position="509"/>
    </location>
</feature>
<comment type="cofactor">
    <cofactor evidence="8">
        <name>[4Fe-4S] cluster</name>
        <dbReference type="ChEBI" id="CHEBI:49883"/>
    </cofactor>
    <text evidence="8">Binds 2 [4Fe-4S] clusters per subunit.</text>
</comment>
<protein>
    <recommendedName>
        <fullName evidence="8">Ion-translocating oxidoreductase complex subunit C</fullName>
        <ecNumber evidence="8">7.-.-.-</ecNumber>
    </recommendedName>
    <alternativeName>
        <fullName evidence="8">Rnf electron transport complex subunit C</fullName>
    </alternativeName>
</protein>
<dbReference type="GO" id="GO:0022900">
    <property type="term" value="P:electron transport chain"/>
    <property type="evidence" value="ECO:0007669"/>
    <property type="project" value="UniProtKB-UniRule"/>
</dbReference>
<dbReference type="Proteomes" id="UP000323671">
    <property type="component" value="Chromosome"/>
</dbReference>
<feature type="compositionally biased region" description="Pro residues" evidence="9">
    <location>
        <begin position="640"/>
        <end position="651"/>
    </location>
</feature>
<feature type="compositionally biased region" description="Basic and acidic residues" evidence="9">
    <location>
        <begin position="469"/>
        <end position="481"/>
    </location>
</feature>
<gene>
    <name evidence="8 11" type="primary">rnfC</name>
    <name evidence="11" type="ORF">OTERR_19430</name>
</gene>
<name>A0A5C1E9W1_9RHOO</name>
<feature type="binding site" evidence="8">
    <location>
        <position position="367"/>
    </location>
    <ligand>
        <name>[4Fe-4S] cluster</name>
        <dbReference type="ChEBI" id="CHEBI:49883"/>
        <label>1</label>
    </ligand>
</feature>
<evidence type="ECO:0000256" key="1">
    <source>
        <dbReference type="ARBA" id="ARBA00022448"/>
    </source>
</evidence>
<dbReference type="EMBL" id="CP022579">
    <property type="protein sequence ID" value="QEL65419.1"/>
    <property type="molecule type" value="Genomic_DNA"/>
</dbReference>